<proteinExistence type="predicted"/>
<evidence type="ECO:0000256" key="3">
    <source>
        <dbReference type="ARBA" id="ARBA00022692"/>
    </source>
</evidence>
<comment type="caution">
    <text evidence="8">The sequence shown here is derived from an EMBL/GenBank/DDBJ whole genome shotgun (WGS) entry which is preliminary data.</text>
</comment>
<dbReference type="Proteomes" id="UP000727907">
    <property type="component" value="Unassembled WGS sequence"/>
</dbReference>
<evidence type="ECO:0000256" key="4">
    <source>
        <dbReference type="ARBA" id="ARBA00022989"/>
    </source>
</evidence>
<dbReference type="PANTHER" id="PTHR43738:SF2">
    <property type="entry name" value="ABC TRANSPORTER PERMEASE"/>
    <property type="match status" value="1"/>
</dbReference>
<protein>
    <submittedName>
        <fullName evidence="8">FtsX-like permease family protein</fullName>
    </submittedName>
</protein>
<dbReference type="InterPro" id="IPR003838">
    <property type="entry name" value="ABC3_permease_C"/>
</dbReference>
<evidence type="ECO:0000313" key="8">
    <source>
        <dbReference type="EMBL" id="MBU8873201.1"/>
    </source>
</evidence>
<name>A0ABS6IFU6_9HYPH</name>
<feature type="domain" description="ABC3 transporter permease C-terminal" evidence="7">
    <location>
        <begin position="272"/>
        <end position="396"/>
    </location>
</feature>
<keyword evidence="4 6" id="KW-1133">Transmembrane helix</keyword>
<evidence type="ECO:0000256" key="6">
    <source>
        <dbReference type="SAM" id="Phobius"/>
    </source>
</evidence>
<evidence type="ECO:0000256" key="2">
    <source>
        <dbReference type="ARBA" id="ARBA00022475"/>
    </source>
</evidence>
<feature type="transmembrane region" description="Helical" evidence="6">
    <location>
        <begin position="314"/>
        <end position="343"/>
    </location>
</feature>
<dbReference type="EMBL" id="JAHOPB010000001">
    <property type="protein sequence ID" value="MBU8873201.1"/>
    <property type="molecule type" value="Genomic_DNA"/>
</dbReference>
<feature type="transmembrane region" description="Helical" evidence="6">
    <location>
        <begin position="23"/>
        <end position="43"/>
    </location>
</feature>
<keyword evidence="2" id="KW-1003">Cell membrane</keyword>
<comment type="subcellular location">
    <subcellularLocation>
        <location evidence="1">Cell membrane</location>
        <topology evidence="1">Multi-pass membrane protein</topology>
    </subcellularLocation>
</comment>
<keyword evidence="5 6" id="KW-0472">Membrane</keyword>
<feature type="transmembrane region" description="Helical" evidence="6">
    <location>
        <begin position="363"/>
        <end position="387"/>
    </location>
</feature>
<reference evidence="8 9" key="1">
    <citation type="submission" date="2021-06" db="EMBL/GenBank/DDBJ databases">
        <authorList>
            <person name="Lee D.H."/>
        </authorList>
    </citation>
    <scope>NUCLEOTIDE SEQUENCE [LARGE SCALE GENOMIC DNA]</scope>
    <source>
        <strain evidence="8 9">MMS21-HV4-11</strain>
    </source>
</reference>
<dbReference type="Pfam" id="PF02687">
    <property type="entry name" value="FtsX"/>
    <property type="match status" value="1"/>
</dbReference>
<evidence type="ECO:0000259" key="7">
    <source>
        <dbReference type="Pfam" id="PF02687"/>
    </source>
</evidence>
<feature type="transmembrane region" description="Helical" evidence="6">
    <location>
        <begin position="270"/>
        <end position="293"/>
    </location>
</feature>
<keyword evidence="3 6" id="KW-0812">Transmembrane</keyword>
<evidence type="ECO:0000256" key="5">
    <source>
        <dbReference type="ARBA" id="ARBA00023136"/>
    </source>
</evidence>
<organism evidence="8 9">
    <name type="scientific">Reyranella humidisoli</name>
    <dbReference type="NCBI Taxonomy" id="2849149"/>
    <lineage>
        <taxon>Bacteria</taxon>
        <taxon>Pseudomonadati</taxon>
        <taxon>Pseudomonadota</taxon>
        <taxon>Alphaproteobacteria</taxon>
        <taxon>Hyphomicrobiales</taxon>
        <taxon>Reyranellaceae</taxon>
        <taxon>Reyranella</taxon>
    </lineage>
</organism>
<accession>A0ABS6IFU6</accession>
<sequence length="405" mass="42554">MYALRLLASLALQNLGRRKARSLLLIAAVAVASGVVFTGATLMRSIDSSMAVGFTRLGADMMAVPEGALTNITAALLTVEPTDLVLDQDLFAKTGITSVNRAAPQKIARVEHSGIGSHHDSVDLIGFEPALDFTVQPWLVEKLNRDLRPGDVILGAGRAAPLGSELLIFGKAHTVYGRLGKTGVGTHERGVFMTFATLEALAGSVHGPNGPPAVLQKGKVSGFLVELAPGATPLQARFAILSTLKDVKVVTGDSTMSGIRQGLAALLNGILALMVLMFASTALMVSVLFSAIVTERRGELGLLKAIGARRSQIVGMMVIEAVIATGAGGALGVVLGVLVMRLYERSLVYYLENIGVPFVWLDGPRIVIVAVLAIVMASIIGALGSLYPAWRASRRDPYDLVRGEG</sequence>
<evidence type="ECO:0000313" key="9">
    <source>
        <dbReference type="Proteomes" id="UP000727907"/>
    </source>
</evidence>
<evidence type="ECO:0000256" key="1">
    <source>
        <dbReference type="ARBA" id="ARBA00004651"/>
    </source>
</evidence>
<dbReference type="PANTHER" id="PTHR43738">
    <property type="entry name" value="ABC TRANSPORTER, MEMBRANE PROTEIN"/>
    <property type="match status" value="1"/>
</dbReference>
<dbReference type="InterPro" id="IPR051125">
    <property type="entry name" value="ABC-4/HrtB_transporter"/>
</dbReference>
<gene>
    <name evidence="8" type="ORF">KQ910_05470</name>
</gene>
<keyword evidence="9" id="KW-1185">Reference proteome</keyword>